<dbReference type="InterPro" id="IPR000160">
    <property type="entry name" value="GGDEF_dom"/>
</dbReference>
<dbReference type="Gene3D" id="3.30.70.270">
    <property type="match status" value="1"/>
</dbReference>
<gene>
    <name evidence="2" type="ORF">GDS87_17715</name>
</gene>
<protein>
    <submittedName>
        <fullName evidence="2">Diguanylate cyclase</fullName>
    </submittedName>
</protein>
<evidence type="ECO:0000313" key="2">
    <source>
        <dbReference type="EMBL" id="QGG52656.1"/>
    </source>
</evidence>
<reference evidence="2 3" key="1">
    <citation type="submission" date="2019-11" db="EMBL/GenBank/DDBJ databases">
        <title>Whole Genome Sequencing and Comparative Genomic Analyses of Lysinibacillus pakistanensis LZH-9, a Halotolerant Strain with Excellent COD Removal Capability.</title>
        <authorList>
            <person name="Zhou H."/>
        </authorList>
    </citation>
    <scope>NUCLEOTIDE SEQUENCE [LARGE SCALE GENOMIC DNA]</scope>
    <source>
        <strain evidence="2 3">LZH-9</strain>
    </source>
</reference>
<dbReference type="Proteomes" id="UP000373269">
    <property type="component" value="Chromosome"/>
</dbReference>
<dbReference type="RefSeq" id="WP_369593468.1">
    <property type="nucleotide sequence ID" value="NZ_CP045835.1"/>
</dbReference>
<dbReference type="InterPro" id="IPR043128">
    <property type="entry name" value="Rev_trsase/Diguanyl_cyclase"/>
</dbReference>
<proteinExistence type="predicted"/>
<organism evidence="2 3">
    <name type="scientific">Lysinibacillus pakistanensis</name>
    <dbReference type="NCBI Taxonomy" id="759811"/>
    <lineage>
        <taxon>Bacteria</taxon>
        <taxon>Bacillati</taxon>
        <taxon>Bacillota</taxon>
        <taxon>Bacilli</taxon>
        <taxon>Bacillales</taxon>
        <taxon>Bacillaceae</taxon>
        <taxon>Lysinibacillus</taxon>
    </lineage>
</organism>
<dbReference type="InterPro" id="IPR029787">
    <property type="entry name" value="Nucleotide_cyclase"/>
</dbReference>
<name>A0ABX6DCW7_9BACI</name>
<accession>A0ABX6DCW7</accession>
<dbReference type="PROSITE" id="PS50887">
    <property type="entry name" value="GGDEF"/>
    <property type="match status" value="1"/>
</dbReference>
<dbReference type="PANTHER" id="PTHR45138:SF9">
    <property type="entry name" value="DIGUANYLATE CYCLASE DGCM-RELATED"/>
    <property type="match status" value="1"/>
</dbReference>
<dbReference type="SUPFAM" id="SSF55073">
    <property type="entry name" value="Nucleotide cyclase"/>
    <property type="match status" value="1"/>
</dbReference>
<sequence length="84" mass="9045">MNQLRPSVIVTAAAATPKAIAEQLRQAVEQAKWQTGRITVSVGIASAIKTDNETTILQRADKALYASKENGRNLITHSIDVTSI</sequence>
<dbReference type="EMBL" id="CP045835">
    <property type="protein sequence ID" value="QGG52656.1"/>
    <property type="molecule type" value="Genomic_DNA"/>
</dbReference>
<dbReference type="InterPro" id="IPR050469">
    <property type="entry name" value="Diguanylate_Cyclase"/>
</dbReference>
<dbReference type="PANTHER" id="PTHR45138">
    <property type="entry name" value="REGULATORY COMPONENTS OF SENSORY TRANSDUCTION SYSTEM"/>
    <property type="match status" value="1"/>
</dbReference>
<evidence type="ECO:0000313" key="3">
    <source>
        <dbReference type="Proteomes" id="UP000373269"/>
    </source>
</evidence>
<keyword evidence="3" id="KW-1185">Reference proteome</keyword>
<feature type="domain" description="GGDEF" evidence="1">
    <location>
        <begin position="1"/>
        <end position="80"/>
    </location>
</feature>
<dbReference type="Pfam" id="PF00990">
    <property type="entry name" value="GGDEF"/>
    <property type="match status" value="1"/>
</dbReference>
<evidence type="ECO:0000259" key="1">
    <source>
        <dbReference type="PROSITE" id="PS50887"/>
    </source>
</evidence>